<dbReference type="EMBL" id="MH727550">
    <property type="protein sequence ID" value="AYB69452.1"/>
    <property type="molecule type" value="Genomic_DNA"/>
</dbReference>
<dbReference type="PANTHER" id="PTHR21666:SF270">
    <property type="entry name" value="MUREIN HYDROLASE ACTIVATOR ENVC"/>
    <property type="match status" value="1"/>
</dbReference>
<dbReference type="Pfam" id="PF01510">
    <property type="entry name" value="Amidase_2"/>
    <property type="match status" value="1"/>
</dbReference>
<dbReference type="GO" id="GO:0042742">
    <property type="term" value="P:defense response to bacterium"/>
    <property type="evidence" value="ECO:0007669"/>
    <property type="project" value="UniProtKB-KW"/>
</dbReference>
<feature type="coiled-coil region" evidence="3">
    <location>
        <begin position="388"/>
        <end position="415"/>
    </location>
</feature>
<gene>
    <name evidence="7" type="primary">23</name>
    <name evidence="7" type="ORF">JUICEBOX_23</name>
</gene>
<dbReference type="GeneID" id="55003864"/>
<dbReference type="Gene3D" id="2.70.70.10">
    <property type="entry name" value="Glucose Permease (Domain IIA)"/>
    <property type="match status" value="1"/>
</dbReference>
<dbReference type="InterPro" id="IPR011055">
    <property type="entry name" value="Dup_hybrid_motif"/>
</dbReference>
<dbReference type="GO" id="GO:0001897">
    <property type="term" value="P:symbiont-mediated cytolysis of host cell"/>
    <property type="evidence" value="ECO:0007669"/>
    <property type="project" value="UniProtKB-ARBA"/>
</dbReference>
<dbReference type="PANTHER" id="PTHR21666">
    <property type="entry name" value="PEPTIDASE-RELATED"/>
    <property type="match status" value="1"/>
</dbReference>
<dbReference type="GO" id="GO:0004222">
    <property type="term" value="F:metalloendopeptidase activity"/>
    <property type="evidence" value="ECO:0007669"/>
    <property type="project" value="TreeGrafter"/>
</dbReference>
<feature type="compositionally biased region" description="Pro residues" evidence="4">
    <location>
        <begin position="342"/>
        <end position="358"/>
    </location>
</feature>
<dbReference type="SUPFAM" id="SSF51261">
    <property type="entry name" value="Duplicated hybrid motif"/>
    <property type="match status" value="1"/>
</dbReference>
<keyword evidence="8" id="KW-1185">Reference proteome</keyword>
<dbReference type="Proteomes" id="UP000281572">
    <property type="component" value="Segment"/>
</dbReference>
<evidence type="ECO:0000256" key="3">
    <source>
        <dbReference type="SAM" id="Coils"/>
    </source>
</evidence>
<dbReference type="GO" id="GO:0009253">
    <property type="term" value="P:peptidoglycan catabolic process"/>
    <property type="evidence" value="ECO:0007669"/>
    <property type="project" value="InterPro"/>
</dbReference>
<proteinExistence type="predicted"/>
<dbReference type="Pfam" id="PF01551">
    <property type="entry name" value="Peptidase_M23"/>
    <property type="match status" value="1"/>
</dbReference>
<evidence type="ECO:0000313" key="8">
    <source>
        <dbReference type="Proteomes" id="UP000281572"/>
    </source>
</evidence>
<keyword evidence="1" id="KW-0929">Antimicrobial</keyword>
<dbReference type="GO" id="GO:0008745">
    <property type="term" value="F:N-acetylmuramoyl-L-alanine amidase activity"/>
    <property type="evidence" value="ECO:0007669"/>
    <property type="project" value="InterPro"/>
</dbReference>
<dbReference type="CDD" id="cd12797">
    <property type="entry name" value="M23_peptidase"/>
    <property type="match status" value="1"/>
</dbReference>
<dbReference type="InterPro" id="IPR036505">
    <property type="entry name" value="Amidase/PGRP_sf"/>
</dbReference>
<evidence type="ECO:0000256" key="2">
    <source>
        <dbReference type="ARBA" id="ARBA00022638"/>
    </source>
</evidence>
<dbReference type="SUPFAM" id="SSF55846">
    <property type="entry name" value="N-acetylmuramoyl-L-alanine amidase-like"/>
    <property type="match status" value="1"/>
</dbReference>
<feature type="region of interest" description="Disordered" evidence="4">
    <location>
        <begin position="340"/>
        <end position="360"/>
    </location>
</feature>
<accession>A0A385UCI0</accession>
<name>A0A385UCI0_9CAUD</name>
<sequence>MADYFYPLSQGAHVTSPFGPRAGGYHWGTDYGRAGGSGGNAVYAPQAGTVIMAGPASGFGGPDPAGWIVIDHPTAAGGGVSVLGHIIREVAVGDTVRAGQRIGRVNPSSATNGGVAPHVHFEHHRYVWSPPGPDRLDPHAWLATRGARWPGAPATPTRKESMNALTADIDLLTPNDDGRATKPRNLLCIHTFEDDGTWSADRMAKYQQSPAAGGSYHLVIDLNGRIARENDDAFIPWAAMFTGNRVAFHFSLSGKASWTRQQWLARPKQMDALAKVLAAYSKAKGIPLIRRGPQDVRAGKWGVCGHDDISKAFGESTHWDPGPNFPFDVVIDKAKAILAEPKPTPAPPSDPAPRPIPPKETLVPTTLDTVLPSLVDGSTFEAPLATFIRTADKQAYEANQRIARLEAKFDRLLDAMGEKPDPKPGQ</sequence>
<dbReference type="RefSeq" id="YP_009812792.1">
    <property type="nucleotide sequence ID" value="NC_048070.1"/>
</dbReference>
<evidence type="ECO:0000259" key="5">
    <source>
        <dbReference type="Pfam" id="PF01510"/>
    </source>
</evidence>
<evidence type="ECO:0000259" key="6">
    <source>
        <dbReference type="Pfam" id="PF01551"/>
    </source>
</evidence>
<dbReference type="InterPro" id="IPR050570">
    <property type="entry name" value="Cell_wall_metabolism_enzyme"/>
</dbReference>
<dbReference type="InterPro" id="IPR016047">
    <property type="entry name" value="M23ase_b-sheet_dom"/>
</dbReference>
<dbReference type="KEGG" id="vg:55003864"/>
<evidence type="ECO:0000256" key="4">
    <source>
        <dbReference type="SAM" id="MobiDB-lite"/>
    </source>
</evidence>
<evidence type="ECO:0000313" key="7">
    <source>
        <dbReference type="EMBL" id="AYB69452.1"/>
    </source>
</evidence>
<protein>
    <submittedName>
        <fullName evidence="7">Lysin A</fullName>
    </submittedName>
</protein>
<reference evidence="8" key="1">
    <citation type="submission" date="2018-08" db="EMBL/GenBank/DDBJ databases">
        <authorList>
            <person name="Pathak A."/>
            <person name="Staton O.A."/>
            <person name="Aldaher A.R."/>
            <person name="Baird K.M."/>
            <person name="Borah A."/>
            <person name="Haggard G.E."/>
            <person name="Meesala S."/>
            <person name="Nealy S.L."/>
            <person name="Ramdas R."/>
            <person name="Rocha M."/>
            <person name="Sristi D."/>
            <person name="Thukral S."/>
            <person name="Walls C.E."/>
            <person name="Waqas M."/>
            <person name="Williams M.R."/>
            <person name="Winters A.K."/>
            <person name="Sahawneh K.J."/>
            <person name="Monti D.L."/>
            <person name="Garlena R.A."/>
            <person name="Russell D.A."/>
            <person name="Pope W.H."/>
            <person name="Jacobs-Sera D."/>
            <person name="Hatfull G.F."/>
        </authorList>
    </citation>
    <scope>NUCLEOTIDE SEQUENCE [LARGE SCALE GENOMIC DNA]</scope>
</reference>
<dbReference type="InterPro" id="IPR002502">
    <property type="entry name" value="Amidase_domain"/>
</dbReference>
<feature type="domain" description="N-acetylmuramoyl-L-alanine amidase" evidence="5">
    <location>
        <begin position="185"/>
        <end position="323"/>
    </location>
</feature>
<feature type="domain" description="M23ase beta-sheet core" evidence="6">
    <location>
        <begin position="25"/>
        <end position="125"/>
    </location>
</feature>
<evidence type="ECO:0000256" key="1">
    <source>
        <dbReference type="ARBA" id="ARBA00022529"/>
    </source>
</evidence>
<dbReference type="Gene3D" id="3.40.80.10">
    <property type="entry name" value="Peptidoglycan recognition protein-like"/>
    <property type="match status" value="1"/>
</dbReference>
<organism evidence="7 8">
    <name type="scientific">Corynebacterium phage Juicebox</name>
    <dbReference type="NCBI Taxonomy" id="2301600"/>
    <lineage>
        <taxon>Viruses</taxon>
        <taxon>Duplodnaviria</taxon>
        <taxon>Heunggongvirae</taxon>
        <taxon>Uroviricota</taxon>
        <taxon>Caudoviricetes</taxon>
        <taxon>Juiceboxvirus</taxon>
        <taxon>Juiceboxvirus juicebox</taxon>
    </lineage>
</organism>
<keyword evidence="3" id="KW-0175">Coiled coil</keyword>
<keyword evidence="2" id="KW-0081">Bacteriolytic enzyme</keyword>